<accession>A0A833TJK3</accession>
<dbReference type="AlphaFoldDB" id="A0A833TJK3"/>
<name>A0A833TJK3_PHYIN</name>
<reference evidence="1" key="1">
    <citation type="submission" date="2020-04" db="EMBL/GenBank/DDBJ databases">
        <title>Hybrid Assembly of Korean Phytophthora infestans isolates.</title>
        <authorList>
            <person name="Prokchorchik M."/>
            <person name="Lee Y."/>
            <person name="Seo J."/>
            <person name="Cho J.-H."/>
            <person name="Park Y.-E."/>
            <person name="Jang D.-C."/>
            <person name="Im J.-S."/>
            <person name="Choi J.-G."/>
            <person name="Park H.-J."/>
            <person name="Lee G.-B."/>
            <person name="Lee Y.-G."/>
            <person name="Hong S.-Y."/>
            <person name="Cho K."/>
            <person name="Sohn K.H."/>
        </authorList>
    </citation>
    <scope>NUCLEOTIDE SEQUENCE</scope>
    <source>
        <strain evidence="1">KR_1_A1</strain>
    </source>
</reference>
<sequence length="79" mass="8616">MLTTLSVIAVLVAKMHAIPALTTFTLKATLSYSSTAEPIQTEPYERFILTRLLVVTVLVAEMHSIPAVARFALKAALPY</sequence>
<organism evidence="1 2">
    <name type="scientific">Phytophthora infestans</name>
    <name type="common">Potato late blight agent</name>
    <name type="synonym">Botrytis infestans</name>
    <dbReference type="NCBI Taxonomy" id="4787"/>
    <lineage>
        <taxon>Eukaryota</taxon>
        <taxon>Sar</taxon>
        <taxon>Stramenopiles</taxon>
        <taxon>Oomycota</taxon>
        <taxon>Peronosporomycetes</taxon>
        <taxon>Peronosporales</taxon>
        <taxon>Peronosporaceae</taxon>
        <taxon>Phytophthora</taxon>
    </lineage>
</organism>
<proteinExistence type="predicted"/>
<gene>
    <name evidence="1" type="ORF">GN244_ATG03194</name>
</gene>
<dbReference type="Proteomes" id="UP000602510">
    <property type="component" value="Unassembled WGS sequence"/>
</dbReference>
<dbReference type="EMBL" id="WSZM01000069">
    <property type="protein sequence ID" value="KAF4044485.1"/>
    <property type="molecule type" value="Genomic_DNA"/>
</dbReference>
<protein>
    <submittedName>
        <fullName evidence="1">Uncharacterized protein</fullName>
    </submittedName>
</protein>
<evidence type="ECO:0000313" key="2">
    <source>
        <dbReference type="Proteomes" id="UP000602510"/>
    </source>
</evidence>
<evidence type="ECO:0000313" key="1">
    <source>
        <dbReference type="EMBL" id="KAF4044485.1"/>
    </source>
</evidence>
<comment type="caution">
    <text evidence="1">The sequence shown here is derived from an EMBL/GenBank/DDBJ whole genome shotgun (WGS) entry which is preliminary data.</text>
</comment>
<keyword evidence="2" id="KW-1185">Reference proteome</keyword>